<name>A0A2T0UBN6_9SPHI</name>
<dbReference type="AlphaFoldDB" id="A0A2T0UBN6"/>
<protein>
    <submittedName>
        <fullName evidence="2">Polysaccharide pyruvyl transferase</fullName>
    </submittedName>
</protein>
<dbReference type="InterPro" id="IPR007345">
    <property type="entry name" value="Polysacch_pyruvyl_Trfase"/>
</dbReference>
<dbReference type="GO" id="GO:0016740">
    <property type="term" value="F:transferase activity"/>
    <property type="evidence" value="ECO:0007669"/>
    <property type="project" value="UniProtKB-KW"/>
</dbReference>
<reference evidence="2 3" key="1">
    <citation type="submission" date="2018-03" db="EMBL/GenBank/DDBJ databases">
        <title>Genomic Encyclopedia of Type Strains, Phase III (KMG-III): the genomes of soil and plant-associated and newly described type strains.</title>
        <authorList>
            <person name="Whitman W."/>
        </authorList>
    </citation>
    <scope>NUCLEOTIDE SEQUENCE [LARGE SCALE GENOMIC DNA]</scope>
    <source>
        <strain evidence="2 3">CGMCC 1.9313</strain>
    </source>
</reference>
<evidence type="ECO:0000313" key="2">
    <source>
        <dbReference type="EMBL" id="PRY55288.1"/>
    </source>
</evidence>
<dbReference type="RefSeq" id="WP_106290585.1">
    <property type="nucleotide sequence ID" value="NZ_PVTH01000001.1"/>
</dbReference>
<keyword evidence="2" id="KW-0808">Transferase</keyword>
<organism evidence="2 3">
    <name type="scientific">Arcticibacter pallidicorallinus</name>
    <dbReference type="NCBI Taxonomy" id="1259464"/>
    <lineage>
        <taxon>Bacteria</taxon>
        <taxon>Pseudomonadati</taxon>
        <taxon>Bacteroidota</taxon>
        <taxon>Sphingobacteriia</taxon>
        <taxon>Sphingobacteriales</taxon>
        <taxon>Sphingobacteriaceae</taxon>
        <taxon>Arcticibacter</taxon>
    </lineage>
</organism>
<dbReference type="Pfam" id="PF04230">
    <property type="entry name" value="PS_pyruv_trans"/>
    <property type="match status" value="1"/>
</dbReference>
<dbReference type="EMBL" id="PVTH01000001">
    <property type="protein sequence ID" value="PRY55288.1"/>
    <property type="molecule type" value="Genomic_DNA"/>
</dbReference>
<comment type="caution">
    <text evidence="2">The sequence shown here is derived from an EMBL/GenBank/DDBJ whole genome shotgun (WGS) entry which is preliminary data.</text>
</comment>
<feature type="domain" description="Polysaccharide pyruvyl transferase" evidence="1">
    <location>
        <begin position="18"/>
        <end position="311"/>
    </location>
</feature>
<gene>
    <name evidence="2" type="ORF">B0I27_101257</name>
</gene>
<proteinExistence type="predicted"/>
<evidence type="ECO:0000259" key="1">
    <source>
        <dbReference type="Pfam" id="PF04230"/>
    </source>
</evidence>
<keyword evidence="3" id="KW-1185">Reference proteome</keyword>
<evidence type="ECO:0000313" key="3">
    <source>
        <dbReference type="Proteomes" id="UP000238034"/>
    </source>
</evidence>
<accession>A0A2T0UBN6</accession>
<dbReference type="OrthoDB" id="9799278at2"/>
<sequence>MMHKVRVGIMTFWWTHSNYGQVLQAYALMTFLKNLGYDVFFIRYQGIGDIKKKSILKRLLTFNLKAFVNRRIISYKLAKESKLTPRRFEDFKAKYLTYSAEQYASLKELQNNPPIADVYIAGSDQVWNNTFSPSCEPYLLGFGDENIKRIAYAASFGQKRLSDTTKDLFIRNIGRFDAVSVREFSGLEICKDVGCDNAIWLPDPTFLLDKAIWSSLYQSSSPVMNNVSSIFIYTLGNSLIKNRSKYIDHVSSLPNVTISHVSSNYDFSGNSFPTIEEWLKLIDDSQFVITNSFHGMVFSIILNRNFVILPNTGAATGMNERITSLLEKLQLEDNMMSDYDSEKLNLLMKKQIDWEFVNKSISIWRSEAEAFLIESLPAPKAPLV</sequence>
<dbReference type="Proteomes" id="UP000238034">
    <property type="component" value="Unassembled WGS sequence"/>
</dbReference>